<organism evidence="2 3">
    <name type="scientific">Caenorhabditis japonica</name>
    <dbReference type="NCBI Taxonomy" id="281687"/>
    <lineage>
        <taxon>Eukaryota</taxon>
        <taxon>Metazoa</taxon>
        <taxon>Ecdysozoa</taxon>
        <taxon>Nematoda</taxon>
        <taxon>Chromadorea</taxon>
        <taxon>Rhabditida</taxon>
        <taxon>Rhabditina</taxon>
        <taxon>Rhabditomorpha</taxon>
        <taxon>Rhabditoidea</taxon>
        <taxon>Rhabditidae</taxon>
        <taxon>Peloderinae</taxon>
        <taxon>Caenorhabditis</taxon>
    </lineage>
</organism>
<sequence>MKVPTHSTDLRYVLGEGAYSKFDPTEEELKMVDQMGDFYTNFAKFGNPNSPGSGSAQWEKYDVSKRGRHFHISLPNSQMRNEYHNGRCEFLAEIHKNNKSYLETFYGVVKKS</sequence>
<dbReference type="PANTHER" id="PTHR45029">
    <property type="entry name" value="CARBOXYLIC ESTER HYDROLASE-RELATED"/>
    <property type="match status" value="1"/>
</dbReference>
<protein>
    <submittedName>
        <fullName evidence="2">COesterase domain-containing protein</fullName>
    </submittedName>
</protein>
<evidence type="ECO:0000313" key="2">
    <source>
        <dbReference type="EnsemblMetazoa" id="CJA21312b.1"/>
    </source>
</evidence>
<dbReference type="Proteomes" id="UP000005237">
    <property type="component" value="Unassembled WGS sequence"/>
</dbReference>
<feature type="domain" description="Carboxylesterase type B" evidence="1">
    <location>
        <begin position="4"/>
        <end position="90"/>
    </location>
</feature>
<keyword evidence="3" id="KW-1185">Reference proteome</keyword>
<dbReference type="SUPFAM" id="SSF53474">
    <property type="entry name" value="alpha/beta-Hydrolases"/>
    <property type="match status" value="1"/>
</dbReference>
<name>A0A8R1IBK1_CAEJA</name>
<dbReference type="InterPro" id="IPR002018">
    <property type="entry name" value="CarbesteraseB"/>
</dbReference>
<dbReference type="Pfam" id="PF00135">
    <property type="entry name" value="COesterase"/>
    <property type="match status" value="1"/>
</dbReference>
<evidence type="ECO:0000259" key="1">
    <source>
        <dbReference type="Pfam" id="PF00135"/>
    </source>
</evidence>
<accession>A0A8R1IBK1</accession>
<dbReference type="InterPro" id="IPR029058">
    <property type="entry name" value="AB_hydrolase_fold"/>
</dbReference>
<dbReference type="EnsemblMetazoa" id="CJA21312b.1">
    <property type="protein sequence ID" value="CJA21312b.1"/>
    <property type="gene ID" value="WBGene00176884"/>
</dbReference>
<dbReference type="InterPro" id="IPR043187">
    <property type="entry name" value="CM06B1-like"/>
</dbReference>
<reference evidence="3" key="1">
    <citation type="submission" date="2010-08" db="EMBL/GenBank/DDBJ databases">
        <authorList>
            <consortium name="Caenorhabditis japonica Sequencing Consortium"/>
            <person name="Wilson R.K."/>
        </authorList>
    </citation>
    <scope>NUCLEOTIDE SEQUENCE [LARGE SCALE GENOMIC DNA]</scope>
    <source>
        <strain evidence="3">DF5081</strain>
    </source>
</reference>
<evidence type="ECO:0000313" key="3">
    <source>
        <dbReference type="Proteomes" id="UP000005237"/>
    </source>
</evidence>
<dbReference type="AlphaFoldDB" id="A0A8R1IBK1"/>
<proteinExistence type="predicted"/>
<reference evidence="2" key="2">
    <citation type="submission" date="2022-06" db="UniProtKB">
        <authorList>
            <consortium name="EnsemblMetazoa"/>
        </authorList>
    </citation>
    <scope>IDENTIFICATION</scope>
    <source>
        <strain evidence="2">DF5081</strain>
    </source>
</reference>
<dbReference type="Gene3D" id="3.40.50.1820">
    <property type="entry name" value="alpha/beta hydrolase"/>
    <property type="match status" value="1"/>
</dbReference>